<accession>A0A7G1PD73</accession>
<keyword evidence="3" id="KW-1185">Reference proteome</keyword>
<name>A0A7G1PD73_9ACTN</name>
<evidence type="ECO:0000313" key="2">
    <source>
        <dbReference type="EMBL" id="BCL31717.1"/>
    </source>
</evidence>
<sequence length="78" mass="8065">MGYAGAWLTPHDEGGHDGGGLDVTAGIPVFEDEHASLSAPEGPRSPAGAAGHQRRRPGKVDRRPTTALRVADNRLIGG</sequence>
<reference evidence="2 3" key="1">
    <citation type="journal article" date="2014" name="Int. J. Syst. Evol. Microbiol.">
        <title>Complete genome sequence of Corynebacterium casei LMG S-19264T (=DSM 44701T), isolated from a smear-ripened cheese.</title>
        <authorList>
            <consortium name="US DOE Joint Genome Institute (JGI-PGF)"/>
            <person name="Walter F."/>
            <person name="Albersmeier A."/>
            <person name="Kalinowski J."/>
            <person name="Ruckert C."/>
        </authorList>
    </citation>
    <scope>NUCLEOTIDE SEQUENCE [LARGE SCALE GENOMIC DNA]</scope>
    <source>
        <strain evidence="2 3">JCM 4677</strain>
    </source>
</reference>
<dbReference type="KEGG" id="sgm:GCM10017557_65760"/>
<evidence type="ECO:0000256" key="1">
    <source>
        <dbReference type="SAM" id="MobiDB-lite"/>
    </source>
</evidence>
<organism evidence="2 3">
    <name type="scientific">Streptomyces aurantiacus</name>
    <dbReference type="NCBI Taxonomy" id="47760"/>
    <lineage>
        <taxon>Bacteria</taxon>
        <taxon>Bacillati</taxon>
        <taxon>Actinomycetota</taxon>
        <taxon>Actinomycetes</taxon>
        <taxon>Kitasatosporales</taxon>
        <taxon>Streptomycetaceae</taxon>
        <taxon>Streptomyces</taxon>
        <taxon>Streptomyces aurantiacus group</taxon>
    </lineage>
</organism>
<dbReference type="AlphaFoldDB" id="A0A7G1PD73"/>
<dbReference type="Proteomes" id="UP000516444">
    <property type="component" value="Chromosome"/>
</dbReference>
<feature type="region of interest" description="Disordered" evidence="1">
    <location>
        <begin position="1"/>
        <end position="78"/>
    </location>
</feature>
<gene>
    <name evidence="2" type="ORF">GCM10017557_65760</name>
</gene>
<evidence type="ECO:0000313" key="3">
    <source>
        <dbReference type="Proteomes" id="UP000516444"/>
    </source>
</evidence>
<proteinExistence type="predicted"/>
<protein>
    <submittedName>
        <fullName evidence="2">Uncharacterized protein</fullName>
    </submittedName>
</protein>
<dbReference type="EMBL" id="AP023440">
    <property type="protein sequence ID" value="BCL31717.1"/>
    <property type="molecule type" value="Genomic_DNA"/>
</dbReference>